<evidence type="ECO:0000313" key="2">
    <source>
        <dbReference type="EMBL" id="MCW9707603.1"/>
    </source>
</evidence>
<protein>
    <submittedName>
        <fullName evidence="2">Uncharacterized protein</fullName>
    </submittedName>
</protein>
<proteinExistence type="predicted"/>
<sequence length="116" mass="13185">MKSRNKTWEVIAAGCAFMALSVYLFNPVDTITKDPIKVHKMQIQVPNAPEPPTAPPEVTIDLQKLEKLEKLKELEHVEQELQKVEKELEKVSIQLNMDLSSLTGLHHLPKILIHSN</sequence>
<reference evidence="2 3" key="1">
    <citation type="submission" date="2021-03" db="EMBL/GenBank/DDBJ databases">
        <title>Aliifodinibius sp. nov., a new bacterium isolated from saline soil.</title>
        <authorList>
            <person name="Galisteo C."/>
            <person name="De La Haba R."/>
            <person name="Sanchez-Porro C."/>
            <person name="Ventosa A."/>
        </authorList>
    </citation>
    <scope>NUCLEOTIDE SEQUENCE [LARGE SCALE GENOMIC DNA]</scope>
    <source>
        <strain evidence="2 3">1BSP15-2V2</strain>
    </source>
</reference>
<organism evidence="2 3">
    <name type="scientific">Fodinibius salsisoli</name>
    <dbReference type="NCBI Taxonomy" id="2820877"/>
    <lineage>
        <taxon>Bacteria</taxon>
        <taxon>Pseudomonadati</taxon>
        <taxon>Balneolota</taxon>
        <taxon>Balneolia</taxon>
        <taxon>Balneolales</taxon>
        <taxon>Balneolaceae</taxon>
        <taxon>Fodinibius</taxon>
    </lineage>
</organism>
<dbReference type="Proteomes" id="UP001207918">
    <property type="component" value="Unassembled WGS sequence"/>
</dbReference>
<feature type="coiled-coil region" evidence="1">
    <location>
        <begin position="67"/>
        <end position="94"/>
    </location>
</feature>
<dbReference type="EMBL" id="JAGGJA010000007">
    <property type="protein sequence ID" value="MCW9707603.1"/>
    <property type="molecule type" value="Genomic_DNA"/>
</dbReference>
<evidence type="ECO:0000256" key="1">
    <source>
        <dbReference type="SAM" id="Coils"/>
    </source>
</evidence>
<name>A0ABT3PP12_9BACT</name>
<keyword evidence="3" id="KW-1185">Reference proteome</keyword>
<accession>A0ABT3PP12</accession>
<gene>
    <name evidence="2" type="ORF">J6I44_12120</name>
</gene>
<comment type="caution">
    <text evidence="2">The sequence shown here is derived from an EMBL/GenBank/DDBJ whole genome shotgun (WGS) entry which is preliminary data.</text>
</comment>
<keyword evidence="1" id="KW-0175">Coiled coil</keyword>
<evidence type="ECO:0000313" key="3">
    <source>
        <dbReference type="Proteomes" id="UP001207918"/>
    </source>
</evidence>
<dbReference type="RefSeq" id="WP_265766394.1">
    <property type="nucleotide sequence ID" value="NZ_JAGGJA010000007.1"/>
</dbReference>